<dbReference type="PANTHER" id="PTHR46211:SF1">
    <property type="entry name" value="GLYCEROPHOSPHODIESTER PHOSPHODIESTERASE, CYTOPLASMIC"/>
    <property type="match status" value="1"/>
</dbReference>
<protein>
    <submittedName>
        <fullName evidence="2">Glycerophosphodiester phosphodiesterase</fullName>
    </submittedName>
</protein>
<dbReference type="PANTHER" id="PTHR46211">
    <property type="entry name" value="GLYCEROPHOSPHORYL DIESTER PHOSPHODIESTERASE"/>
    <property type="match status" value="1"/>
</dbReference>
<dbReference type="PROSITE" id="PS51704">
    <property type="entry name" value="GP_PDE"/>
    <property type="match status" value="1"/>
</dbReference>
<dbReference type="InterPro" id="IPR030395">
    <property type="entry name" value="GP_PDE_dom"/>
</dbReference>
<dbReference type="SUPFAM" id="SSF51695">
    <property type="entry name" value="PLC-like phosphodiesterases"/>
    <property type="match status" value="1"/>
</dbReference>
<dbReference type="Proteomes" id="UP001208656">
    <property type="component" value="Unassembled WGS sequence"/>
</dbReference>
<name>A0ABT2WEM3_9BACI</name>
<comment type="caution">
    <text evidence="2">The sequence shown here is derived from an EMBL/GenBank/DDBJ whole genome shotgun (WGS) entry which is preliminary data.</text>
</comment>
<organism evidence="2 3">
    <name type="scientific">Pallidibacillus thermolactis</name>
    <dbReference type="NCBI Taxonomy" id="251051"/>
    <lineage>
        <taxon>Bacteria</taxon>
        <taxon>Bacillati</taxon>
        <taxon>Bacillota</taxon>
        <taxon>Bacilli</taxon>
        <taxon>Bacillales</taxon>
        <taxon>Bacillaceae</taxon>
        <taxon>Pallidibacillus</taxon>
    </lineage>
</organism>
<dbReference type="EMBL" id="JAOUSE010000013">
    <property type="protein sequence ID" value="MCU9594103.1"/>
    <property type="molecule type" value="Genomic_DNA"/>
</dbReference>
<evidence type="ECO:0000313" key="3">
    <source>
        <dbReference type="Proteomes" id="UP001208656"/>
    </source>
</evidence>
<accession>A0ABT2WEM3</accession>
<gene>
    <name evidence="2" type="ORF">OEV82_06510</name>
</gene>
<dbReference type="Gene3D" id="3.20.20.190">
    <property type="entry name" value="Phosphatidylinositol (PI) phosphodiesterase"/>
    <property type="match status" value="1"/>
</dbReference>
<sequence length="243" mass="28196">MTHIFAHRGSAGTHPENTMLAFKEAARVKADGIELDVRLTKDGEVVILHDDKVDRTTDGTGFVKDLTTKELKTLNAGAKFKDGKFRAEIPLLKEFLEWFKTTELVCNIEFKTRSLKNFELVRKTIAFIRDMKLEERIIFSSFNHFAIVYAYRVAPEIETAPLYSEGLFNPWIYAKAIRAKAIHPNFRSCPKELILKTQEHGIKVRPYTVNEKNEWLRLFKCKVDALITDFPEKARTFRDELKR</sequence>
<dbReference type="CDD" id="cd08563">
    <property type="entry name" value="GDPD_TtGDE_like"/>
    <property type="match status" value="1"/>
</dbReference>
<dbReference type="InterPro" id="IPR017946">
    <property type="entry name" value="PLC-like_Pdiesterase_TIM-brl"/>
</dbReference>
<evidence type="ECO:0000313" key="2">
    <source>
        <dbReference type="EMBL" id="MCU9594103.1"/>
    </source>
</evidence>
<keyword evidence="3" id="KW-1185">Reference proteome</keyword>
<feature type="domain" description="GP-PDE" evidence="1">
    <location>
        <begin position="2"/>
        <end position="238"/>
    </location>
</feature>
<proteinExistence type="predicted"/>
<reference evidence="2 3" key="1">
    <citation type="submission" date="2022-10" db="EMBL/GenBank/DDBJ databases">
        <title>Description of Fervidibacillus gen. nov. in the family Fervidibacillaceae fam. nov. with two species, Fervidibacillus albus sp. nov., and Fervidibacillus halotolerans sp. nov., isolated from tidal flat sediments.</title>
        <authorList>
            <person name="Kwon K.K."/>
            <person name="Yang S.-H."/>
        </authorList>
    </citation>
    <scope>NUCLEOTIDE SEQUENCE [LARGE SCALE GENOMIC DNA]</scope>
    <source>
        <strain evidence="2 3">DSM 23332</strain>
    </source>
</reference>
<dbReference type="Pfam" id="PF03009">
    <property type="entry name" value="GDPD"/>
    <property type="match status" value="1"/>
</dbReference>
<evidence type="ECO:0000259" key="1">
    <source>
        <dbReference type="PROSITE" id="PS51704"/>
    </source>
</evidence>
<dbReference type="RefSeq" id="WP_263061366.1">
    <property type="nucleotide sequence ID" value="NZ_JAOUSE010000013.1"/>
</dbReference>